<keyword evidence="2" id="KW-1185">Reference proteome</keyword>
<evidence type="ECO:0000313" key="1">
    <source>
        <dbReference type="EMBL" id="RJF79229.1"/>
    </source>
</evidence>
<proteinExistence type="predicted"/>
<dbReference type="Proteomes" id="UP000283458">
    <property type="component" value="Unassembled WGS sequence"/>
</dbReference>
<gene>
    <name evidence="1" type="ORF">D3877_20660</name>
</gene>
<evidence type="ECO:0000313" key="2">
    <source>
        <dbReference type="Proteomes" id="UP000283458"/>
    </source>
</evidence>
<protein>
    <submittedName>
        <fullName evidence="1">Uncharacterized protein</fullName>
    </submittedName>
</protein>
<dbReference type="OrthoDB" id="7307224at2"/>
<reference evidence="1 2" key="1">
    <citation type="submission" date="2018-09" db="EMBL/GenBank/DDBJ databases">
        <authorList>
            <person name="Zhu H."/>
        </authorList>
    </citation>
    <scope>NUCLEOTIDE SEQUENCE [LARGE SCALE GENOMIC DNA]</scope>
    <source>
        <strain evidence="1 2">K2W22B-5</strain>
    </source>
</reference>
<name>A0A418VS38_9PROT</name>
<dbReference type="AlphaFoldDB" id="A0A418VS38"/>
<sequence length="64" mass="6986">MAQAQTLAGWITIIAEDRGLDERTLAATTDLDIEDVRAILGGVVLMIPLSVLDQALCRLEGRRH</sequence>
<comment type="caution">
    <text evidence="1">The sequence shown here is derived from an EMBL/GenBank/DDBJ whole genome shotgun (WGS) entry which is preliminary data.</text>
</comment>
<dbReference type="EMBL" id="QYUL01000003">
    <property type="protein sequence ID" value="RJF79229.1"/>
    <property type="molecule type" value="Genomic_DNA"/>
</dbReference>
<accession>A0A418VS38</accession>
<organism evidence="1 2">
    <name type="scientific">Azospirillum cavernae</name>
    <dbReference type="NCBI Taxonomy" id="2320860"/>
    <lineage>
        <taxon>Bacteria</taxon>
        <taxon>Pseudomonadati</taxon>
        <taxon>Pseudomonadota</taxon>
        <taxon>Alphaproteobacteria</taxon>
        <taxon>Rhodospirillales</taxon>
        <taxon>Azospirillaceae</taxon>
        <taxon>Azospirillum</taxon>
    </lineage>
</organism>